<feature type="transmembrane region" description="Helical" evidence="1">
    <location>
        <begin position="12"/>
        <end position="34"/>
    </location>
</feature>
<proteinExistence type="predicted"/>
<reference evidence="2 3" key="1">
    <citation type="submission" date="2017-06" db="EMBL/GenBank/DDBJ databases">
        <title>Novel microbial phyla capable of carbon fixation and sulfur reduction in deep-sea sediments.</title>
        <authorList>
            <person name="Huang J."/>
            <person name="Baker B."/>
            <person name="Wang Y."/>
        </authorList>
    </citation>
    <scope>NUCLEOTIDE SEQUENCE [LARGE SCALE GENOMIC DNA]</scope>
    <source>
        <strain evidence="2">B3_LCP</strain>
    </source>
</reference>
<dbReference type="InterPro" id="IPR021215">
    <property type="entry name" value="DUF2752"/>
</dbReference>
<keyword evidence="1" id="KW-1133">Transmembrane helix</keyword>
<evidence type="ECO:0000313" key="3">
    <source>
        <dbReference type="Proteomes" id="UP000319619"/>
    </source>
</evidence>
<name>A0A532UY98_UNCL8</name>
<keyword evidence="1" id="KW-0812">Transmembrane</keyword>
<evidence type="ECO:0008006" key="4">
    <source>
        <dbReference type="Google" id="ProtNLM"/>
    </source>
</evidence>
<dbReference type="AlphaFoldDB" id="A0A532UY98"/>
<evidence type="ECO:0000313" key="2">
    <source>
        <dbReference type="EMBL" id="TKJ39921.1"/>
    </source>
</evidence>
<dbReference type="Pfam" id="PF10825">
    <property type="entry name" value="DUF2752"/>
    <property type="match status" value="1"/>
</dbReference>
<accession>A0A532UY98</accession>
<keyword evidence="1" id="KW-0472">Membrane</keyword>
<gene>
    <name evidence="2" type="ORF">CEE37_09290</name>
</gene>
<dbReference type="Proteomes" id="UP000319619">
    <property type="component" value="Unassembled WGS sequence"/>
</dbReference>
<feature type="transmembrane region" description="Helical" evidence="1">
    <location>
        <begin position="76"/>
        <end position="94"/>
    </location>
</feature>
<organism evidence="2 3">
    <name type="scientific">candidate division LCP-89 bacterium B3_LCP</name>
    <dbReference type="NCBI Taxonomy" id="2012998"/>
    <lineage>
        <taxon>Bacteria</taxon>
        <taxon>Pseudomonadati</taxon>
        <taxon>Bacteria division LCP-89</taxon>
    </lineage>
</organism>
<evidence type="ECO:0000256" key="1">
    <source>
        <dbReference type="SAM" id="Phobius"/>
    </source>
</evidence>
<sequence>MKELNRFPANFINRLLNIPTEAGLWITALLYLGLSNPDAGHYSFCIFRLFGFEHCPGCGLGHSISYLLHGDIVSSFQAHPLGTFALTVLLWRVFTLFKNSRRKSVSFNKSTSYTGAHHGKSN</sequence>
<protein>
    <recommendedName>
        <fullName evidence="4">DUF2752 domain-containing protein</fullName>
    </recommendedName>
</protein>
<dbReference type="EMBL" id="NJBN01000006">
    <property type="protein sequence ID" value="TKJ39921.1"/>
    <property type="molecule type" value="Genomic_DNA"/>
</dbReference>
<comment type="caution">
    <text evidence="2">The sequence shown here is derived from an EMBL/GenBank/DDBJ whole genome shotgun (WGS) entry which is preliminary data.</text>
</comment>